<organism evidence="6">
    <name type="scientific">Suaeda maritima</name>
    <name type="common">Annual sea blite</name>
    <name type="synonym">Suaeda spicata</name>
    <dbReference type="NCBI Taxonomy" id="126913"/>
    <lineage>
        <taxon>Eukaryota</taxon>
        <taxon>Viridiplantae</taxon>
        <taxon>Streptophyta</taxon>
        <taxon>Embryophyta</taxon>
        <taxon>Tracheophyta</taxon>
        <taxon>Spermatophyta</taxon>
        <taxon>Magnoliopsida</taxon>
        <taxon>eudicotyledons</taxon>
        <taxon>Gunneridae</taxon>
        <taxon>Pentapetalae</taxon>
        <taxon>Caryophyllales</taxon>
        <taxon>Chenopodiaceae</taxon>
        <taxon>Suaedoideae</taxon>
        <taxon>Suaeda</taxon>
    </lineage>
</organism>
<dbReference type="PANTHER" id="PTHR11260">
    <property type="entry name" value="GLUTATHIONE S-TRANSFERASE, GST, SUPERFAMILY, GST DOMAIN CONTAINING"/>
    <property type="match status" value="1"/>
</dbReference>
<comment type="catalytic activity">
    <reaction evidence="2 3">
        <text>RX + glutathione = an S-substituted glutathione + a halide anion + H(+)</text>
        <dbReference type="Rhea" id="RHEA:16437"/>
        <dbReference type="ChEBI" id="CHEBI:15378"/>
        <dbReference type="ChEBI" id="CHEBI:16042"/>
        <dbReference type="ChEBI" id="CHEBI:17792"/>
        <dbReference type="ChEBI" id="CHEBI:57925"/>
        <dbReference type="ChEBI" id="CHEBI:90779"/>
        <dbReference type="EC" id="2.5.1.18"/>
    </reaction>
</comment>
<evidence type="ECO:0000256" key="3">
    <source>
        <dbReference type="RuleBase" id="RU369102"/>
    </source>
</evidence>
<dbReference type="PROSITE" id="PS50404">
    <property type="entry name" value="GST_NTER"/>
    <property type="match status" value="1"/>
</dbReference>
<dbReference type="Gene3D" id="3.40.30.10">
    <property type="entry name" value="Glutaredoxin"/>
    <property type="match status" value="1"/>
</dbReference>
<comment type="subcellular location">
    <subcellularLocation>
        <location evidence="3">Cytoplasm</location>
        <location evidence="3">Cytosol</location>
    </subcellularLocation>
</comment>
<dbReference type="InterPro" id="IPR036282">
    <property type="entry name" value="Glutathione-S-Trfase_C_sf"/>
</dbReference>
<dbReference type="SFLD" id="SFLDG00358">
    <property type="entry name" value="Main_(cytGST)"/>
    <property type="match status" value="1"/>
</dbReference>
<keyword evidence="3" id="KW-0963">Cytoplasm</keyword>
<sequence>MAEERSVKLYGTWSSPYVLRVKLALKIKGIEYDYFEEDLANKSELLLQYNPVYKRVPVLVHNGLPISESSVILEYIDETWTDPPHLLPKDPYLRAKHRFWAAYLQQVAEMFGTSLVLKSQGKDIEDVVNEYWNKMDVAEELIRETFPYNEIPCFKDTIKPGYLDIILYSLVGTSDASEELFGFKPFIPERYPLLASWTKALSEVPEVKEVTPPKDKLIELLRTIRQMYLPSAPKA</sequence>
<dbReference type="GO" id="GO:0006749">
    <property type="term" value="P:glutathione metabolic process"/>
    <property type="evidence" value="ECO:0007669"/>
    <property type="project" value="InterPro"/>
</dbReference>
<dbReference type="InterPro" id="IPR045073">
    <property type="entry name" value="Omega/Tau-like"/>
</dbReference>
<proteinExistence type="evidence at transcript level"/>
<evidence type="ECO:0000256" key="1">
    <source>
        <dbReference type="ARBA" id="ARBA00022679"/>
    </source>
</evidence>
<dbReference type="GO" id="GO:0004364">
    <property type="term" value="F:glutathione transferase activity"/>
    <property type="evidence" value="ECO:0007669"/>
    <property type="project" value="UniProtKB-UniRule"/>
</dbReference>
<comment type="similarity">
    <text evidence="3">Belongs to the GST superfamily.</text>
</comment>
<dbReference type="Gene3D" id="1.20.1050.10">
    <property type="match status" value="1"/>
</dbReference>
<evidence type="ECO:0000259" key="4">
    <source>
        <dbReference type="PROSITE" id="PS50404"/>
    </source>
</evidence>
<dbReference type="CDD" id="cd03185">
    <property type="entry name" value="GST_C_Tau"/>
    <property type="match status" value="1"/>
</dbReference>
<dbReference type="InterPro" id="IPR004045">
    <property type="entry name" value="Glutathione_S-Trfase_N"/>
</dbReference>
<dbReference type="CDD" id="cd03058">
    <property type="entry name" value="GST_N_Tau"/>
    <property type="match status" value="1"/>
</dbReference>
<dbReference type="AlphaFoldDB" id="Q9FPL4"/>
<protein>
    <recommendedName>
        <fullName evidence="3">Glutathione S-transferase</fullName>
        <ecNumber evidence="3">2.5.1.18</ecNumber>
    </recommendedName>
</protein>
<dbReference type="EC" id="2.5.1.18" evidence="3"/>
<evidence type="ECO:0000256" key="2">
    <source>
        <dbReference type="ARBA" id="ARBA00047960"/>
    </source>
</evidence>
<dbReference type="EMBL" id="AF321437">
    <property type="protein sequence ID" value="AAG41204.1"/>
    <property type="molecule type" value="mRNA"/>
</dbReference>
<dbReference type="PROSITE" id="PS50405">
    <property type="entry name" value="GST_CTER"/>
    <property type="match status" value="1"/>
</dbReference>
<dbReference type="SFLD" id="SFLDS00019">
    <property type="entry name" value="Glutathione_Transferase_(cytos"/>
    <property type="match status" value="1"/>
</dbReference>
<dbReference type="InterPro" id="IPR045074">
    <property type="entry name" value="GST_C_Tau"/>
</dbReference>
<dbReference type="InterPro" id="IPR036249">
    <property type="entry name" value="Thioredoxin-like_sf"/>
</dbReference>
<dbReference type="GO" id="GO:0005829">
    <property type="term" value="C:cytosol"/>
    <property type="evidence" value="ECO:0007669"/>
    <property type="project" value="UniProtKB-SubCell"/>
</dbReference>
<keyword evidence="1 3" id="KW-0808">Transferase</keyword>
<evidence type="ECO:0000313" key="6">
    <source>
        <dbReference type="EMBL" id="AAG41204.1"/>
    </source>
</evidence>
<dbReference type="SFLD" id="SFLDG01152">
    <property type="entry name" value="Main.3:_Omega-_and_Tau-like"/>
    <property type="match status" value="1"/>
</dbReference>
<reference evidence="6" key="1">
    <citation type="submission" date="2000-11" db="EMBL/GenBank/DDBJ databases">
        <title>Glutathione transferase.</title>
        <authorList>
            <person name="Zhang H."/>
            <person name="Wang L."/>
        </authorList>
    </citation>
    <scope>NUCLEOTIDE SEQUENCE</scope>
</reference>
<dbReference type="Pfam" id="PF02798">
    <property type="entry name" value="GST_N"/>
    <property type="match status" value="1"/>
</dbReference>
<comment type="function">
    <text evidence="3">Is involved in the conjugation of reduced glutathione to a wide number of exogenous and endogenous hydrophobic electrophiles.</text>
</comment>
<evidence type="ECO:0000259" key="5">
    <source>
        <dbReference type="PROSITE" id="PS50405"/>
    </source>
</evidence>
<dbReference type="InterPro" id="IPR010987">
    <property type="entry name" value="Glutathione-S-Trfase_C-like"/>
</dbReference>
<dbReference type="InterPro" id="IPR040079">
    <property type="entry name" value="Glutathione_S-Trfase"/>
</dbReference>
<accession>Q9FPL4</accession>
<dbReference type="PANTHER" id="PTHR11260:SF676">
    <property type="entry name" value="GLUTATHIONE S-TRANSFERASE U8"/>
    <property type="match status" value="1"/>
</dbReference>
<name>Q9FPL4_SUAMA</name>
<dbReference type="SUPFAM" id="SSF47616">
    <property type="entry name" value="GST C-terminal domain-like"/>
    <property type="match status" value="1"/>
</dbReference>
<dbReference type="SUPFAM" id="SSF52833">
    <property type="entry name" value="Thioredoxin-like"/>
    <property type="match status" value="1"/>
</dbReference>
<feature type="domain" description="GST C-terminal" evidence="5">
    <location>
        <begin position="90"/>
        <end position="231"/>
    </location>
</feature>
<feature type="domain" description="GST N-terminal" evidence="4">
    <location>
        <begin position="5"/>
        <end position="84"/>
    </location>
</feature>
<dbReference type="FunFam" id="3.40.30.10:FF:000014">
    <property type="entry name" value="Tau class glutathione S-transferase"/>
    <property type="match status" value="1"/>
</dbReference>